<sequence>MLATSNPSKLDPANITTTTNPELQSRVGGGLSGAAVSVGVGVGAAESTTQLDGSALEQSGIVEGNDNENEDDEGDMPMSQADKLRLWRHDALLQHHYNTAIYIGDKVLSLTNDPNDAFWLAQVHYSNGNYQIARNLLAGPKFEDSVSCRYLTGLCLVKLEKLDEALDIIGEVNPFKKDHSIKNPDELEKVIKKLFWLMLNVLKLLMN</sequence>
<evidence type="ECO:0000313" key="1">
    <source>
        <dbReference type="EMBL" id="GMF05865.1"/>
    </source>
</evidence>
<dbReference type="EMBL" id="BSXS01014714">
    <property type="protein sequence ID" value="GMF05865.1"/>
    <property type="molecule type" value="Genomic_DNA"/>
</dbReference>
<protein>
    <submittedName>
        <fullName evidence="1">Unnamed protein product</fullName>
    </submittedName>
</protein>
<reference evidence="1" key="1">
    <citation type="submission" date="2023-04" db="EMBL/GenBank/DDBJ databases">
        <title>Ambrosiozyma monospora NBRC 10751.</title>
        <authorList>
            <person name="Ichikawa N."/>
            <person name="Sato H."/>
            <person name="Tonouchi N."/>
        </authorList>
    </citation>
    <scope>NUCLEOTIDE SEQUENCE</scope>
    <source>
        <strain evidence="1">NBRC 10751</strain>
    </source>
</reference>
<proteinExistence type="predicted"/>
<evidence type="ECO:0000313" key="2">
    <source>
        <dbReference type="Proteomes" id="UP001165064"/>
    </source>
</evidence>
<organism evidence="1 2">
    <name type="scientific">Ambrosiozyma monospora</name>
    <name type="common">Yeast</name>
    <name type="synonym">Endomycopsis monosporus</name>
    <dbReference type="NCBI Taxonomy" id="43982"/>
    <lineage>
        <taxon>Eukaryota</taxon>
        <taxon>Fungi</taxon>
        <taxon>Dikarya</taxon>
        <taxon>Ascomycota</taxon>
        <taxon>Saccharomycotina</taxon>
        <taxon>Pichiomycetes</taxon>
        <taxon>Pichiales</taxon>
        <taxon>Pichiaceae</taxon>
        <taxon>Ambrosiozyma</taxon>
    </lineage>
</organism>
<keyword evidence="2" id="KW-1185">Reference proteome</keyword>
<comment type="caution">
    <text evidence="1">The sequence shown here is derived from an EMBL/GenBank/DDBJ whole genome shotgun (WGS) entry which is preliminary data.</text>
</comment>
<accession>A0ACB5U9Y4</accession>
<name>A0ACB5U9Y4_AMBMO</name>
<dbReference type="Proteomes" id="UP001165064">
    <property type="component" value="Unassembled WGS sequence"/>
</dbReference>
<gene>
    <name evidence="1" type="ORF">Amon02_001248900</name>
</gene>